<feature type="domain" description="Sushi" evidence="6">
    <location>
        <begin position="50"/>
        <end position="110"/>
    </location>
</feature>
<feature type="non-terminal residue" evidence="7">
    <location>
        <position position="171"/>
    </location>
</feature>
<dbReference type="Proteomes" id="UP001164746">
    <property type="component" value="Chromosome 5"/>
</dbReference>
<evidence type="ECO:0000256" key="2">
    <source>
        <dbReference type="ARBA" id="ARBA00022737"/>
    </source>
</evidence>
<evidence type="ECO:0000256" key="5">
    <source>
        <dbReference type="PROSITE-ProRule" id="PRU00302"/>
    </source>
</evidence>
<dbReference type="Pfam" id="PF00084">
    <property type="entry name" value="Sushi"/>
    <property type="match status" value="3"/>
</dbReference>
<keyword evidence="2" id="KW-0677">Repeat</keyword>
<sequence>RGTTTYTEGSGYGSVASFACDIGYRLEGAAVALCGETGQWNESSPVCRVVDCRRLESPDNVMVTYPSGLTIYLSEARLSCFPGFDLQGPSIALCTETGKWNITTTPFCDIKNCGSLEPPVNGSVRLTTGTTYLSRAIYFCDTGFNVTGALSRRCGNTGSWEPQNPTTCTIK</sequence>
<evidence type="ECO:0000259" key="6">
    <source>
        <dbReference type="PROSITE" id="PS50923"/>
    </source>
</evidence>
<reference evidence="7" key="1">
    <citation type="submission" date="2022-11" db="EMBL/GenBank/DDBJ databases">
        <title>Centuries of genome instability and evolution in soft-shell clam transmissible cancer (bioRxiv).</title>
        <authorList>
            <person name="Hart S.F.M."/>
            <person name="Yonemitsu M.A."/>
            <person name="Giersch R.M."/>
            <person name="Beal B.F."/>
            <person name="Arriagada G."/>
            <person name="Davis B.W."/>
            <person name="Ostrander E.A."/>
            <person name="Goff S.P."/>
            <person name="Metzger M.J."/>
        </authorList>
    </citation>
    <scope>NUCLEOTIDE SEQUENCE</scope>
    <source>
        <strain evidence="7">MELC-2E11</strain>
        <tissue evidence="7">Siphon/mantle</tissue>
    </source>
</reference>
<dbReference type="PANTHER" id="PTHR19325">
    <property type="entry name" value="COMPLEMENT COMPONENT-RELATED SUSHI DOMAIN-CONTAINING"/>
    <property type="match status" value="1"/>
</dbReference>
<feature type="domain" description="Sushi" evidence="6">
    <location>
        <begin position="111"/>
        <end position="170"/>
    </location>
</feature>
<feature type="domain" description="Sushi" evidence="6">
    <location>
        <begin position="1"/>
        <end position="49"/>
    </location>
</feature>
<keyword evidence="4" id="KW-0325">Glycoprotein</keyword>
<dbReference type="SUPFAM" id="SSF57535">
    <property type="entry name" value="Complement control module/SCR domain"/>
    <property type="match status" value="3"/>
</dbReference>
<dbReference type="Gene3D" id="2.10.70.10">
    <property type="entry name" value="Complement Module, domain 1"/>
    <property type="match status" value="3"/>
</dbReference>
<accession>A0ABY7E5V0</accession>
<dbReference type="CDD" id="cd00033">
    <property type="entry name" value="CCP"/>
    <property type="match status" value="3"/>
</dbReference>
<protein>
    <submittedName>
        <fullName evidence="7">SVEP1-like protein</fullName>
    </submittedName>
</protein>
<dbReference type="EMBL" id="CP111016">
    <property type="protein sequence ID" value="WAR04315.1"/>
    <property type="molecule type" value="Genomic_DNA"/>
</dbReference>
<evidence type="ECO:0000313" key="7">
    <source>
        <dbReference type="EMBL" id="WAR04315.1"/>
    </source>
</evidence>
<comment type="caution">
    <text evidence="5">Lacks conserved residue(s) required for the propagation of feature annotation.</text>
</comment>
<dbReference type="InterPro" id="IPR035976">
    <property type="entry name" value="Sushi/SCR/CCP_sf"/>
</dbReference>
<evidence type="ECO:0000256" key="4">
    <source>
        <dbReference type="ARBA" id="ARBA00023180"/>
    </source>
</evidence>
<dbReference type="InterPro" id="IPR050350">
    <property type="entry name" value="Compl-Cell_Adhes-Reg"/>
</dbReference>
<proteinExistence type="predicted"/>
<keyword evidence="3 5" id="KW-1015">Disulfide bond</keyword>
<dbReference type="InterPro" id="IPR000436">
    <property type="entry name" value="Sushi_SCR_CCP_dom"/>
</dbReference>
<dbReference type="SMART" id="SM00032">
    <property type="entry name" value="CCP"/>
    <property type="match status" value="3"/>
</dbReference>
<keyword evidence="1 5" id="KW-0768">Sushi</keyword>
<feature type="non-terminal residue" evidence="7">
    <location>
        <position position="1"/>
    </location>
</feature>
<name>A0ABY7E5V0_MYAAR</name>
<keyword evidence="8" id="KW-1185">Reference proteome</keyword>
<evidence type="ECO:0000256" key="1">
    <source>
        <dbReference type="ARBA" id="ARBA00022659"/>
    </source>
</evidence>
<dbReference type="PANTHER" id="PTHR19325:SF575">
    <property type="entry name" value="LOCOMOTION-RELATED PROTEIN HIKARU GENKI"/>
    <property type="match status" value="1"/>
</dbReference>
<evidence type="ECO:0000256" key="3">
    <source>
        <dbReference type="ARBA" id="ARBA00023157"/>
    </source>
</evidence>
<gene>
    <name evidence="7" type="ORF">MAR_019684</name>
</gene>
<organism evidence="7 8">
    <name type="scientific">Mya arenaria</name>
    <name type="common">Soft-shell clam</name>
    <dbReference type="NCBI Taxonomy" id="6604"/>
    <lineage>
        <taxon>Eukaryota</taxon>
        <taxon>Metazoa</taxon>
        <taxon>Spiralia</taxon>
        <taxon>Lophotrochozoa</taxon>
        <taxon>Mollusca</taxon>
        <taxon>Bivalvia</taxon>
        <taxon>Autobranchia</taxon>
        <taxon>Heteroconchia</taxon>
        <taxon>Euheterodonta</taxon>
        <taxon>Imparidentia</taxon>
        <taxon>Neoheterodontei</taxon>
        <taxon>Myida</taxon>
        <taxon>Myoidea</taxon>
        <taxon>Myidae</taxon>
        <taxon>Mya</taxon>
    </lineage>
</organism>
<dbReference type="PROSITE" id="PS50923">
    <property type="entry name" value="SUSHI"/>
    <property type="match status" value="3"/>
</dbReference>
<feature type="disulfide bond" evidence="5">
    <location>
        <begin position="20"/>
        <end position="47"/>
    </location>
</feature>
<evidence type="ECO:0000313" key="8">
    <source>
        <dbReference type="Proteomes" id="UP001164746"/>
    </source>
</evidence>